<evidence type="ECO:0000313" key="4">
    <source>
        <dbReference type="Proteomes" id="UP000070463"/>
    </source>
</evidence>
<evidence type="ECO:0000313" key="3">
    <source>
        <dbReference type="EMBL" id="KXA97024.1"/>
    </source>
</evidence>
<dbReference type="CDD" id="cd01097">
    <property type="entry name" value="Tetrahydromethanopterin_reductase"/>
    <property type="match status" value="1"/>
</dbReference>
<dbReference type="GO" id="GO:0016705">
    <property type="term" value="F:oxidoreductase activity, acting on paired donors, with incorporation or reduction of molecular oxygen"/>
    <property type="evidence" value="ECO:0007669"/>
    <property type="project" value="InterPro"/>
</dbReference>
<dbReference type="InterPro" id="IPR011251">
    <property type="entry name" value="Luciferase-like_dom"/>
</dbReference>
<name>A0A133US06_9EURY</name>
<comment type="caution">
    <text evidence="3">The sequence shown here is derived from an EMBL/GenBank/DDBJ whole genome shotgun (WGS) entry which is preliminary data.</text>
</comment>
<accession>A0A133US06</accession>
<dbReference type="PANTHER" id="PTHR43244:SF1">
    <property type="entry name" value="5,10-METHYLENETETRAHYDROMETHANOPTERIN REDUCTASE"/>
    <property type="match status" value="1"/>
</dbReference>
<evidence type="ECO:0000256" key="1">
    <source>
        <dbReference type="ARBA" id="ARBA00023002"/>
    </source>
</evidence>
<dbReference type="InterPro" id="IPR036661">
    <property type="entry name" value="Luciferase-like_sf"/>
</dbReference>
<dbReference type="Gene3D" id="3.20.20.30">
    <property type="entry name" value="Luciferase-like domain"/>
    <property type="match status" value="1"/>
</dbReference>
<dbReference type="SUPFAM" id="SSF51679">
    <property type="entry name" value="Bacterial luciferase-like"/>
    <property type="match status" value="1"/>
</dbReference>
<dbReference type="InterPro" id="IPR050564">
    <property type="entry name" value="F420-G6PD/mer"/>
</dbReference>
<dbReference type="PANTHER" id="PTHR43244">
    <property type="match status" value="1"/>
</dbReference>
<keyword evidence="1" id="KW-0560">Oxidoreductase</keyword>
<dbReference type="Proteomes" id="UP000070463">
    <property type="component" value="Unassembled WGS sequence"/>
</dbReference>
<dbReference type="Pfam" id="PF00296">
    <property type="entry name" value="Bac_luciferase"/>
    <property type="match status" value="1"/>
</dbReference>
<proteinExistence type="predicted"/>
<protein>
    <recommendedName>
        <fullName evidence="2">Luciferase-like domain-containing protein</fullName>
    </recommendedName>
</protein>
<organism evidence="3 4">
    <name type="scientific">candidate division MSBL1 archaeon SCGC-AAA259I09</name>
    <dbReference type="NCBI Taxonomy" id="1698267"/>
    <lineage>
        <taxon>Archaea</taxon>
        <taxon>Methanobacteriati</taxon>
        <taxon>Methanobacteriota</taxon>
        <taxon>candidate division MSBL1</taxon>
    </lineage>
</organism>
<dbReference type="AlphaFoldDB" id="A0A133US06"/>
<feature type="domain" description="Luciferase-like" evidence="2">
    <location>
        <begin position="15"/>
        <end position="328"/>
    </location>
</feature>
<evidence type="ECO:0000259" key="2">
    <source>
        <dbReference type="Pfam" id="PF00296"/>
    </source>
</evidence>
<keyword evidence="4" id="KW-1185">Reference proteome</keyword>
<gene>
    <name evidence="3" type="ORF">AKJ37_03940</name>
</gene>
<reference evidence="3 4" key="1">
    <citation type="journal article" date="2016" name="Sci. Rep.">
        <title>Metabolic traits of an uncultured archaeal lineage -MSBL1- from brine pools of the Red Sea.</title>
        <authorList>
            <person name="Mwirichia R."/>
            <person name="Alam I."/>
            <person name="Rashid M."/>
            <person name="Vinu M."/>
            <person name="Ba-Alawi W."/>
            <person name="Anthony Kamau A."/>
            <person name="Kamanda Ngugi D."/>
            <person name="Goker M."/>
            <person name="Klenk H.P."/>
            <person name="Bajic V."/>
            <person name="Stingl U."/>
        </authorList>
    </citation>
    <scope>NUCLEOTIDE SEQUENCE [LARGE SCALE GENOMIC DNA]</scope>
    <source>
        <strain evidence="3">SCGC-AAA259I09</strain>
    </source>
</reference>
<dbReference type="EMBL" id="LHXR01000048">
    <property type="protein sequence ID" value="KXA97024.1"/>
    <property type="molecule type" value="Genomic_DNA"/>
</dbReference>
<sequence length="360" mass="41042">MTKHKDLKFGVEGPNFSWEDIRDITLYAEKLGLDSFWMPDHLVATGTRRGDSLDAWSILTALALETEEIKLASGVSDTYRRHPAQLALNAVTCDEISGQRAILGIGAGEAMNLTPFGIPFQDKIVSRTREGIEVINKLWSEKYANYKGEYYELKDAYFEPKPSAPLSREKYRPGLPLYIAAVGEQMRGVVAKYGDGWLPANLPPSTYTKFLEDIRKRAKNEGRNPEQIDPAHFTYAVISEDYDDARNAIMLPAKMMLLSRPHVLERLGYEPPSYDFEMTYELVLPHQGKEWLEKSKEVPDEAVEDAPYLYGTPEDIIEGIEEYIDAGCRNFVMNFQVPSKKLKENCRLFANEVIEYFEEQ</sequence>